<gene>
    <name evidence="1" type="ORF">Z051_23245</name>
</gene>
<dbReference type="AlphaFoldDB" id="A0A0N0S0D9"/>
<comment type="caution">
    <text evidence="1">The sequence shown here is derived from an EMBL/GenBank/DDBJ whole genome shotgun (WGS) entry which is preliminary data.</text>
</comment>
<protein>
    <submittedName>
        <fullName evidence="1">Conserved transmembrane alanine RICH protein</fullName>
    </submittedName>
</protein>
<dbReference type="InterPro" id="IPR006311">
    <property type="entry name" value="TAT_signal"/>
</dbReference>
<proteinExistence type="predicted"/>
<reference evidence="2" key="2">
    <citation type="submission" date="2015-01" db="EMBL/GenBank/DDBJ databases">
        <title>Draft genome sequence of potential hydrocarbon metabolising strain of Rhodococcus rhodochrous.</title>
        <authorList>
            <person name="Aggarwal R.K."/>
            <person name="Dawar C."/>
        </authorList>
    </citation>
    <scope>NUCLEOTIDE SEQUENCE [LARGE SCALE GENOMIC DNA]</scope>
    <source>
        <strain evidence="2">KG-21</strain>
    </source>
</reference>
<dbReference type="PATRIC" id="fig|1441923.3.peg.5054"/>
<evidence type="ECO:0000313" key="2">
    <source>
        <dbReference type="Proteomes" id="UP000037712"/>
    </source>
</evidence>
<dbReference type="Proteomes" id="UP000037712">
    <property type="component" value="Unassembled WGS sequence"/>
</dbReference>
<dbReference type="PROSITE" id="PS51318">
    <property type="entry name" value="TAT"/>
    <property type="match status" value="1"/>
</dbReference>
<dbReference type="RefSeq" id="WP_054374755.1">
    <property type="nucleotide sequence ID" value="NZ_AZYO01000090.1"/>
</dbReference>
<reference evidence="1 2" key="1">
    <citation type="journal article" date="2015" name="Genome Announc.">
        <title>Draft Genome Sequence of Rhodococcus rhodochrous Strain KG-21, a Soil Isolate from Oil Fields of Krishna-Godavari Basin, India.</title>
        <authorList>
            <person name="Dawar C."/>
            <person name="Aggarwal R.K."/>
        </authorList>
    </citation>
    <scope>NUCLEOTIDE SEQUENCE [LARGE SCALE GENOMIC DNA]</scope>
    <source>
        <strain evidence="1 2">KG-21</strain>
    </source>
</reference>
<keyword evidence="1" id="KW-0472">Membrane</keyword>
<sequence>MPTPASSPPVSRRTVLRWSGAALGGLGALTVAGCAAGEDDGTGEVDPLIAQAERARVDAATAALLVALLPDRAQTLQAVAAERTTHAQTLDAEVARLAGTDPTVSGVTTTTVAPPADPPTLDLLRDRLGTSRRAAADLARTLQGYRAGLLASISAACAVHTEVLLP</sequence>
<name>A0A0N0S0D9_RHORH</name>
<accession>A0A0N0S0D9</accession>
<organism evidence="1 2">
    <name type="scientific">Rhodococcus rhodochrous KG-21</name>
    <dbReference type="NCBI Taxonomy" id="1441923"/>
    <lineage>
        <taxon>Bacteria</taxon>
        <taxon>Bacillati</taxon>
        <taxon>Actinomycetota</taxon>
        <taxon>Actinomycetes</taxon>
        <taxon>Mycobacteriales</taxon>
        <taxon>Nocardiaceae</taxon>
        <taxon>Rhodococcus</taxon>
    </lineage>
</organism>
<evidence type="ECO:0000313" key="1">
    <source>
        <dbReference type="EMBL" id="KOS53843.1"/>
    </source>
</evidence>
<keyword evidence="1" id="KW-0812">Transmembrane</keyword>
<dbReference type="EMBL" id="AZYO01000090">
    <property type="protein sequence ID" value="KOS53843.1"/>
    <property type="molecule type" value="Genomic_DNA"/>
</dbReference>